<sequence length="333" mass="37980">MRALIREAAGAQAPLGEALLRMAGLVERNTVELSPPPRPAVVTDLYRAFKEEGRRLVDITWEQHRLHESRRWSASELVDSVRLDQLTEKDRFVVWNAGKAEMTAKPSADRMARLADQECRRWVGKDNVVASIIQSLGTWSRYWNEEESHHETSFTQLAMRVGFEPLSDETVIEYRKVFPDDDLLRTVTMLAFSESIASVNYGQYMRQVADPGLRTLFKHVGADEVQHMQYFISFAKALVDSGAYPIKDAFAVAHFFLREEGELYGSAREHVEDRGTHINWWDHLENEAGQTAVAPEALDRKRSLILHSLRRITGVACASAQEVEDYWMDLIGC</sequence>
<dbReference type="Gene3D" id="1.10.620.20">
    <property type="entry name" value="Ribonucleotide Reductase, subunit A"/>
    <property type="match status" value="1"/>
</dbReference>
<dbReference type="InterPro" id="IPR009078">
    <property type="entry name" value="Ferritin-like_SF"/>
</dbReference>
<organism evidence="1 2">
    <name type="scientific">Stigmatella aurantiaca</name>
    <dbReference type="NCBI Taxonomy" id="41"/>
    <lineage>
        <taxon>Bacteria</taxon>
        <taxon>Pseudomonadati</taxon>
        <taxon>Myxococcota</taxon>
        <taxon>Myxococcia</taxon>
        <taxon>Myxococcales</taxon>
        <taxon>Cystobacterineae</taxon>
        <taxon>Archangiaceae</taxon>
        <taxon>Stigmatella</taxon>
    </lineage>
</organism>
<gene>
    <name evidence="1" type="ORF">SAMN05444354_124106</name>
</gene>
<evidence type="ECO:0000313" key="2">
    <source>
        <dbReference type="Proteomes" id="UP000182719"/>
    </source>
</evidence>
<dbReference type="GO" id="GO:0016491">
    <property type="term" value="F:oxidoreductase activity"/>
    <property type="evidence" value="ECO:0007669"/>
    <property type="project" value="InterPro"/>
</dbReference>
<proteinExistence type="predicted"/>
<evidence type="ECO:0008006" key="3">
    <source>
        <dbReference type="Google" id="ProtNLM"/>
    </source>
</evidence>
<dbReference type="Proteomes" id="UP000182719">
    <property type="component" value="Unassembled WGS sequence"/>
</dbReference>
<dbReference type="EMBL" id="FOAP01000024">
    <property type="protein sequence ID" value="SEM86444.1"/>
    <property type="molecule type" value="Genomic_DNA"/>
</dbReference>
<dbReference type="InterPro" id="IPR012348">
    <property type="entry name" value="RNR-like"/>
</dbReference>
<evidence type="ECO:0000313" key="1">
    <source>
        <dbReference type="EMBL" id="SEM86444.1"/>
    </source>
</evidence>
<reference evidence="2" key="1">
    <citation type="submission" date="2016-10" db="EMBL/GenBank/DDBJ databases">
        <authorList>
            <person name="Varghese N."/>
            <person name="Submissions S."/>
        </authorList>
    </citation>
    <scope>NUCLEOTIDE SEQUENCE [LARGE SCALE GENOMIC DNA]</scope>
    <source>
        <strain evidence="2">DSM 17044</strain>
    </source>
</reference>
<dbReference type="RefSeq" id="WP_245768964.1">
    <property type="nucleotide sequence ID" value="NZ_FOAP01000024.1"/>
</dbReference>
<dbReference type="AlphaFoldDB" id="A0A1H8BWC5"/>
<dbReference type="SUPFAM" id="SSF47240">
    <property type="entry name" value="Ferritin-like"/>
    <property type="match status" value="1"/>
</dbReference>
<name>A0A1H8BWC5_STIAU</name>
<dbReference type="CDD" id="cd00657">
    <property type="entry name" value="Ferritin_like"/>
    <property type="match status" value="1"/>
</dbReference>
<protein>
    <recommendedName>
        <fullName evidence="3">Ferritin-like domain-containing protein</fullName>
    </recommendedName>
</protein>
<accession>A0A1H8BWC5</accession>
<keyword evidence="2" id="KW-1185">Reference proteome</keyword>